<proteinExistence type="inferred from homology"/>
<dbReference type="RefSeq" id="WP_182252625.1">
    <property type="nucleotide sequence ID" value="NZ_CP043732.1"/>
</dbReference>
<accession>A0A7D8AKC8</accession>
<sequence length="129" mass="14939">MVDDASRVFRIEGDRIDTIDDLYAQLNALLMADEDWTLGSSLDALDDVLYQFDTNGAVFVWADHEHSRESLGLATTRRWLEDKLSRPDIFNAQGIRHQRDALLRGEGKTYFEIVQEIFASHRNVRLELR</sequence>
<dbReference type="EMBL" id="CP043732">
    <property type="protein sequence ID" value="QMU97629.1"/>
    <property type="molecule type" value="Genomic_DNA"/>
</dbReference>
<evidence type="ECO:0000259" key="2">
    <source>
        <dbReference type="Pfam" id="PF01337"/>
    </source>
</evidence>
<dbReference type="InterPro" id="IPR035905">
    <property type="entry name" value="Barstar-like_sf"/>
</dbReference>
<dbReference type="AlphaFoldDB" id="A0A7D8AKC8"/>
<feature type="domain" description="Barstar (barnase inhibitor)" evidence="2">
    <location>
        <begin position="7"/>
        <end position="72"/>
    </location>
</feature>
<dbReference type="Proteomes" id="UP000515708">
    <property type="component" value="Chromosome"/>
</dbReference>
<dbReference type="Pfam" id="PF01337">
    <property type="entry name" value="Barstar"/>
    <property type="match status" value="1"/>
</dbReference>
<name>A0A7D8AKC8_9MICO</name>
<evidence type="ECO:0000313" key="4">
    <source>
        <dbReference type="Proteomes" id="UP000515708"/>
    </source>
</evidence>
<reference evidence="3 4" key="1">
    <citation type="journal article" date="2020" name="Front. Microbiol.">
        <title>Design of Bacterial Strain-Specific qPCR Assays Using NGS Data and Publicly Available Resources and Its Application to Track Biocontrol Strains.</title>
        <authorList>
            <person name="Hernandez I."/>
            <person name="Sant C."/>
            <person name="Martinez R."/>
            <person name="Fernandez C."/>
        </authorList>
    </citation>
    <scope>NUCLEOTIDE SEQUENCE [LARGE SCALE GENOMIC DNA]</scope>
    <source>
        <strain evidence="3 4">B24</strain>
    </source>
</reference>
<comment type="similarity">
    <text evidence="1">Belongs to the barstar family.</text>
</comment>
<dbReference type="InterPro" id="IPR000468">
    <property type="entry name" value="Barstar"/>
</dbReference>
<evidence type="ECO:0000313" key="3">
    <source>
        <dbReference type="EMBL" id="QMU97629.1"/>
    </source>
</evidence>
<dbReference type="SUPFAM" id="SSF52038">
    <property type="entry name" value="Barstar-related"/>
    <property type="match status" value="1"/>
</dbReference>
<evidence type="ECO:0000256" key="1">
    <source>
        <dbReference type="ARBA" id="ARBA00006845"/>
    </source>
</evidence>
<protein>
    <submittedName>
        <fullName evidence="3">Ribonuclease inhibitor</fullName>
    </submittedName>
</protein>
<dbReference type="Gene3D" id="3.30.370.10">
    <property type="entry name" value="Barstar-like"/>
    <property type="match status" value="1"/>
</dbReference>
<gene>
    <name evidence="3" type="ORF">FVO59_10670</name>
</gene>
<organism evidence="3 4">
    <name type="scientific">Microbacterium esteraromaticum</name>
    <dbReference type="NCBI Taxonomy" id="57043"/>
    <lineage>
        <taxon>Bacteria</taxon>
        <taxon>Bacillati</taxon>
        <taxon>Actinomycetota</taxon>
        <taxon>Actinomycetes</taxon>
        <taxon>Micrococcales</taxon>
        <taxon>Microbacteriaceae</taxon>
        <taxon>Microbacterium</taxon>
    </lineage>
</organism>